<feature type="region of interest" description="Disordered" evidence="1">
    <location>
        <begin position="30"/>
        <end position="72"/>
    </location>
</feature>
<feature type="compositionally biased region" description="Basic and acidic residues" evidence="1">
    <location>
        <begin position="44"/>
        <end position="61"/>
    </location>
</feature>
<keyword evidence="2" id="KW-0732">Signal</keyword>
<feature type="chain" id="PRO_5025538440" evidence="2">
    <location>
        <begin position="33"/>
        <end position="124"/>
    </location>
</feature>
<evidence type="ECO:0000256" key="1">
    <source>
        <dbReference type="SAM" id="MobiDB-lite"/>
    </source>
</evidence>
<feature type="compositionally biased region" description="Basic residues" evidence="1">
    <location>
        <begin position="33"/>
        <end position="43"/>
    </location>
</feature>
<dbReference type="Proteomes" id="UP000516437">
    <property type="component" value="Chromosome 8"/>
</dbReference>
<dbReference type="AlphaFoldDB" id="A0A6A1USU6"/>
<reference evidence="3 4" key="1">
    <citation type="journal article" date="2019" name="Plant Biotechnol. J.">
        <title>The red bayberry genome and genetic basis of sex determination.</title>
        <authorList>
            <person name="Jia H.M."/>
            <person name="Jia H.J."/>
            <person name="Cai Q.L."/>
            <person name="Wang Y."/>
            <person name="Zhao H.B."/>
            <person name="Yang W.F."/>
            <person name="Wang G.Y."/>
            <person name="Li Y.H."/>
            <person name="Zhan D.L."/>
            <person name="Shen Y.T."/>
            <person name="Niu Q.F."/>
            <person name="Chang L."/>
            <person name="Qiu J."/>
            <person name="Zhao L."/>
            <person name="Xie H.B."/>
            <person name="Fu W.Y."/>
            <person name="Jin J."/>
            <person name="Li X.W."/>
            <person name="Jiao Y."/>
            <person name="Zhou C.C."/>
            <person name="Tu T."/>
            <person name="Chai C.Y."/>
            <person name="Gao J.L."/>
            <person name="Fan L.J."/>
            <person name="van de Weg E."/>
            <person name="Wang J.Y."/>
            <person name="Gao Z.S."/>
        </authorList>
    </citation>
    <scope>NUCLEOTIDE SEQUENCE [LARGE SCALE GENOMIC DNA]</scope>
    <source>
        <tissue evidence="3">Leaves</tissue>
    </source>
</reference>
<evidence type="ECO:0000256" key="2">
    <source>
        <dbReference type="SAM" id="SignalP"/>
    </source>
</evidence>
<sequence length="124" mass="14478">MNGMRNSMKRQVGMMIVVLIVVLVVIMQSSDARRRRRRFHHPPKHDDPDPPHHPDPKHDRPLPGLEDPNYPPSIVSLGYDEVCYKKCVKSRCRTMRHPKKLSECLAKCMALRRDVSDHLDDIYN</sequence>
<organism evidence="3 4">
    <name type="scientific">Morella rubra</name>
    <name type="common">Chinese bayberry</name>
    <dbReference type="NCBI Taxonomy" id="262757"/>
    <lineage>
        <taxon>Eukaryota</taxon>
        <taxon>Viridiplantae</taxon>
        <taxon>Streptophyta</taxon>
        <taxon>Embryophyta</taxon>
        <taxon>Tracheophyta</taxon>
        <taxon>Spermatophyta</taxon>
        <taxon>Magnoliopsida</taxon>
        <taxon>eudicotyledons</taxon>
        <taxon>Gunneridae</taxon>
        <taxon>Pentapetalae</taxon>
        <taxon>rosids</taxon>
        <taxon>fabids</taxon>
        <taxon>Fagales</taxon>
        <taxon>Myricaceae</taxon>
        <taxon>Morella</taxon>
    </lineage>
</organism>
<evidence type="ECO:0000313" key="4">
    <source>
        <dbReference type="Proteomes" id="UP000516437"/>
    </source>
</evidence>
<evidence type="ECO:0000313" key="3">
    <source>
        <dbReference type="EMBL" id="KAB1202140.1"/>
    </source>
</evidence>
<accession>A0A6A1USU6</accession>
<name>A0A6A1USU6_9ROSI</name>
<feature type="signal peptide" evidence="2">
    <location>
        <begin position="1"/>
        <end position="32"/>
    </location>
</feature>
<protein>
    <submittedName>
        <fullName evidence="3">Uncharacterized protein</fullName>
    </submittedName>
</protein>
<dbReference type="EMBL" id="RXIC02000026">
    <property type="protein sequence ID" value="KAB1202140.1"/>
    <property type="molecule type" value="Genomic_DNA"/>
</dbReference>
<gene>
    <name evidence="3" type="ORF">CJ030_MR8G020218</name>
</gene>
<keyword evidence="4" id="KW-1185">Reference proteome</keyword>
<comment type="caution">
    <text evidence="3">The sequence shown here is derived from an EMBL/GenBank/DDBJ whole genome shotgun (WGS) entry which is preliminary data.</text>
</comment>
<proteinExistence type="predicted"/>